<protein>
    <submittedName>
        <fullName evidence="2">Uncharacterized protein</fullName>
    </submittedName>
</protein>
<feature type="region of interest" description="Disordered" evidence="1">
    <location>
        <begin position="1"/>
        <end position="22"/>
    </location>
</feature>
<accession>A0ABN8ZH01</accession>
<sequence>MRLRREDSPSETRENEAESRELERVPKTGFLGLLINLYEFENEHMFSGFPWNPESNANVSEACKPNLSGSQPKETLPWLEGTRDDVRGHSWLSQLEEGRVLASRGRRSNILPYVLRRTGLLHIQELSSPKSSSVEAEKPHSLDWLPASLPNCI</sequence>
<keyword evidence="3" id="KW-1185">Reference proteome</keyword>
<reference evidence="2" key="1">
    <citation type="submission" date="2023-04" db="EMBL/GenBank/DDBJ databases">
        <authorList>
            <consortium name="ELIXIR-Norway"/>
        </authorList>
    </citation>
    <scope>NUCLEOTIDE SEQUENCE [LARGE SCALE GENOMIC DNA]</scope>
</reference>
<evidence type="ECO:0000256" key="1">
    <source>
        <dbReference type="SAM" id="MobiDB-lite"/>
    </source>
</evidence>
<evidence type="ECO:0000313" key="3">
    <source>
        <dbReference type="Proteomes" id="UP001176941"/>
    </source>
</evidence>
<dbReference type="EMBL" id="OX459969">
    <property type="protein sequence ID" value="CAI9172745.1"/>
    <property type="molecule type" value="Genomic_DNA"/>
</dbReference>
<proteinExistence type="predicted"/>
<dbReference type="Proteomes" id="UP001176941">
    <property type="component" value="Chromosome 33"/>
</dbReference>
<evidence type="ECO:0000313" key="2">
    <source>
        <dbReference type="EMBL" id="CAI9172745.1"/>
    </source>
</evidence>
<gene>
    <name evidence="2" type="ORF">MRATA1EN1_LOCUS21707</name>
</gene>
<name>A0ABN8ZH01_RANTA</name>
<organism evidence="2 3">
    <name type="scientific">Rangifer tarandus platyrhynchus</name>
    <name type="common">Svalbard reindeer</name>
    <dbReference type="NCBI Taxonomy" id="3082113"/>
    <lineage>
        <taxon>Eukaryota</taxon>
        <taxon>Metazoa</taxon>
        <taxon>Chordata</taxon>
        <taxon>Craniata</taxon>
        <taxon>Vertebrata</taxon>
        <taxon>Euteleostomi</taxon>
        <taxon>Mammalia</taxon>
        <taxon>Eutheria</taxon>
        <taxon>Laurasiatheria</taxon>
        <taxon>Artiodactyla</taxon>
        <taxon>Ruminantia</taxon>
        <taxon>Pecora</taxon>
        <taxon>Cervidae</taxon>
        <taxon>Odocoileinae</taxon>
        <taxon>Rangifer</taxon>
    </lineage>
</organism>